<dbReference type="EMBL" id="FWXI01000012">
    <property type="protein sequence ID" value="SMC89463.1"/>
    <property type="molecule type" value="Genomic_DNA"/>
</dbReference>
<reference evidence="1 2" key="1">
    <citation type="submission" date="2017-04" db="EMBL/GenBank/DDBJ databases">
        <authorList>
            <person name="Afonso C.L."/>
            <person name="Miller P.J."/>
            <person name="Scott M.A."/>
            <person name="Spackman E."/>
            <person name="Goraichik I."/>
            <person name="Dimitrov K.M."/>
            <person name="Suarez D.L."/>
            <person name="Swayne D.E."/>
        </authorList>
    </citation>
    <scope>NUCLEOTIDE SEQUENCE [LARGE SCALE GENOMIC DNA]</scope>
    <source>
        <strain evidence="1 2">DSM 5090</strain>
    </source>
</reference>
<evidence type="ECO:0000313" key="1">
    <source>
        <dbReference type="EMBL" id="SMC89463.1"/>
    </source>
</evidence>
<name>A0A1W2CW53_9FIRM</name>
<dbReference type="Proteomes" id="UP000192738">
    <property type="component" value="Unassembled WGS sequence"/>
</dbReference>
<accession>A0A1W2CW53</accession>
<protein>
    <submittedName>
        <fullName evidence="1">Uncharacterized protein</fullName>
    </submittedName>
</protein>
<sequence length="347" mass="38356">MKNSILANYFRQLRQSPVGDKEQIDSSLSRLIGSERCDYIELLTERIGFFPQARNFGLECPLGQEDKRGDFFICLTRSQWGELQLPPGFAVDPAWQKIAAFGAWWLKAANQAAFIRDEVWLEFDLAKPPAAIPVPSFFFGVFGHEPQNYLPAVLAGLKALGVTMPASQGEVLARCLALLAPVCAGFQIGIMLSRPQAPLRLCAFSITGPDLKVIFSELGLSPFADTPDLDTKLCQNGSVFSAVDLDIGTGVGPKVGLEIDLSQVHSVREQKHSTLWPEFVNRLTKRDWITADKGAGVLAWPGGWRDGSTDDWLQGEPVLLRTISHIKLDFQQKAPPRAKAYLQYIIT</sequence>
<proteinExistence type="predicted"/>
<dbReference type="AlphaFoldDB" id="A0A1W2CW53"/>
<evidence type="ECO:0000313" key="2">
    <source>
        <dbReference type="Proteomes" id="UP000192738"/>
    </source>
</evidence>
<dbReference type="STRING" id="112901.SAMN04488500_11228"/>
<organism evidence="1 2">
    <name type="scientific">Sporomusa malonica</name>
    <dbReference type="NCBI Taxonomy" id="112901"/>
    <lineage>
        <taxon>Bacteria</taxon>
        <taxon>Bacillati</taxon>
        <taxon>Bacillota</taxon>
        <taxon>Negativicutes</taxon>
        <taxon>Selenomonadales</taxon>
        <taxon>Sporomusaceae</taxon>
        <taxon>Sporomusa</taxon>
    </lineage>
</organism>
<dbReference type="RefSeq" id="WP_084576458.1">
    <property type="nucleotide sequence ID" value="NZ_CP155572.1"/>
</dbReference>
<keyword evidence="2" id="KW-1185">Reference proteome</keyword>
<gene>
    <name evidence="1" type="ORF">SAMN04488500_11228</name>
</gene>
<dbReference type="OrthoDB" id="943699at2"/>